<organism evidence="5 6">
    <name type="scientific">Chitinophaga pinensis (strain ATCC 43595 / DSM 2588 / LMG 13176 / NBRC 15968 / NCIMB 11800 / UQM 2034)</name>
    <dbReference type="NCBI Taxonomy" id="485918"/>
    <lineage>
        <taxon>Bacteria</taxon>
        <taxon>Pseudomonadati</taxon>
        <taxon>Bacteroidota</taxon>
        <taxon>Chitinophagia</taxon>
        <taxon>Chitinophagales</taxon>
        <taxon>Chitinophagaceae</taxon>
        <taxon>Chitinophaga</taxon>
    </lineage>
</organism>
<feature type="domain" description="HTH araC/xylS-type" evidence="4">
    <location>
        <begin position="1"/>
        <end position="83"/>
    </location>
</feature>
<dbReference type="GO" id="GO:0003700">
    <property type="term" value="F:DNA-binding transcription factor activity"/>
    <property type="evidence" value="ECO:0007669"/>
    <property type="project" value="InterPro"/>
</dbReference>
<dbReference type="GO" id="GO:0043565">
    <property type="term" value="F:sequence-specific DNA binding"/>
    <property type="evidence" value="ECO:0007669"/>
    <property type="project" value="InterPro"/>
</dbReference>
<dbReference type="SUPFAM" id="SSF46689">
    <property type="entry name" value="Homeodomain-like"/>
    <property type="match status" value="1"/>
</dbReference>
<dbReference type="Gene3D" id="1.10.10.60">
    <property type="entry name" value="Homeodomain-like"/>
    <property type="match status" value="2"/>
</dbReference>
<dbReference type="InterPro" id="IPR018060">
    <property type="entry name" value="HTH_AraC"/>
</dbReference>
<dbReference type="KEGG" id="cpi:Cpin_4603"/>
<dbReference type="AlphaFoldDB" id="A0A979GWL7"/>
<evidence type="ECO:0000256" key="3">
    <source>
        <dbReference type="ARBA" id="ARBA00023163"/>
    </source>
</evidence>
<keyword evidence="1" id="KW-0805">Transcription regulation</keyword>
<sequence length="87" mass="9938">MKYFATELCLSPNYLSDLLKRNTGKTTQEHIHLQLIDKAKMMLWSTDKPVSGIAYDLGFEHATHFNKIFKAKVGISPKAFRASNEHL</sequence>
<gene>
    <name evidence="5" type="ordered locus">Cpin_4603</name>
</gene>
<dbReference type="EMBL" id="CP001699">
    <property type="protein sequence ID" value="ACU62044.1"/>
    <property type="molecule type" value="Genomic_DNA"/>
</dbReference>
<evidence type="ECO:0000259" key="4">
    <source>
        <dbReference type="PROSITE" id="PS01124"/>
    </source>
</evidence>
<dbReference type="Proteomes" id="UP000002215">
    <property type="component" value="Chromosome"/>
</dbReference>
<dbReference type="Pfam" id="PF12833">
    <property type="entry name" value="HTH_18"/>
    <property type="match status" value="1"/>
</dbReference>
<dbReference type="PRINTS" id="PR00032">
    <property type="entry name" value="HTHARAC"/>
</dbReference>
<accession>A0A979GWL7</accession>
<dbReference type="PROSITE" id="PS01124">
    <property type="entry name" value="HTH_ARAC_FAMILY_2"/>
    <property type="match status" value="1"/>
</dbReference>
<dbReference type="PANTHER" id="PTHR43280:SF32">
    <property type="entry name" value="TRANSCRIPTIONAL REGULATORY PROTEIN"/>
    <property type="match status" value="1"/>
</dbReference>
<dbReference type="PANTHER" id="PTHR43280">
    <property type="entry name" value="ARAC-FAMILY TRANSCRIPTIONAL REGULATOR"/>
    <property type="match status" value="1"/>
</dbReference>
<proteinExistence type="predicted"/>
<evidence type="ECO:0000313" key="6">
    <source>
        <dbReference type="Proteomes" id="UP000002215"/>
    </source>
</evidence>
<dbReference type="SMART" id="SM00342">
    <property type="entry name" value="HTH_ARAC"/>
    <property type="match status" value="1"/>
</dbReference>
<protein>
    <submittedName>
        <fullName evidence="5">Transcriptional regulator, AraC family</fullName>
    </submittedName>
</protein>
<keyword evidence="3" id="KW-0804">Transcription</keyword>
<keyword evidence="2" id="KW-0238">DNA-binding</keyword>
<dbReference type="RefSeq" id="WP_012792212.1">
    <property type="nucleotide sequence ID" value="NC_013132.1"/>
</dbReference>
<reference evidence="5 6" key="2">
    <citation type="journal article" date="2010" name="Stand. Genomic Sci.">
        <title>Complete genome sequence of Chitinophaga pinensis type strain (UQM 2034).</title>
        <authorList>
            <person name="Glavina Del Rio T."/>
            <person name="Abt B."/>
            <person name="Spring S."/>
            <person name="Lapidus A."/>
            <person name="Nolan M."/>
            <person name="Tice H."/>
            <person name="Copeland A."/>
            <person name="Cheng J.F."/>
            <person name="Chen F."/>
            <person name="Bruce D."/>
            <person name="Goodwin L."/>
            <person name="Pitluck S."/>
            <person name="Ivanova N."/>
            <person name="Mavromatis K."/>
            <person name="Mikhailova N."/>
            <person name="Pati A."/>
            <person name="Chen A."/>
            <person name="Palaniappan K."/>
            <person name="Land M."/>
            <person name="Hauser L."/>
            <person name="Chang Y.J."/>
            <person name="Jeffries C.D."/>
            <person name="Chain P."/>
            <person name="Saunders E."/>
            <person name="Detter J.C."/>
            <person name="Brettin T."/>
            <person name="Rohde M."/>
            <person name="Goker M."/>
            <person name="Bristow J."/>
            <person name="Eisen J.A."/>
            <person name="Markowitz V."/>
            <person name="Hugenholtz P."/>
            <person name="Kyrpides N.C."/>
            <person name="Klenk H.P."/>
            <person name="Lucas S."/>
        </authorList>
    </citation>
    <scope>NUCLEOTIDE SEQUENCE [LARGE SCALE GENOMIC DNA]</scope>
    <source>
        <strain evidence="6">ATCC 43595 / DSM 2588 / LMG 13176 / NBRC 15968 / NCIMB 11800 / UQM 2034</strain>
    </source>
</reference>
<evidence type="ECO:0000256" key="2">
    <source>
        <dbReference type="ARBA" id="ARBA00023125"/>
    </source>
</evidence>
<evidence type="ECO:0000256" key="1">
    <source>
        <dbReference type="ARBA" id="ARBA00023015"/>
    </source>
</evidence>
<name>A0A979GWL7_CHIPD</name>
<dbReference type="InterPro" id="IPR020449">
    <property type="entry name" value="Tscrpt_reg_AraC-type_HTH"/>
</dbReference>
<evidence type="ECO:0000313" key="5">
    <source>
        <dbReference type="EMBL" id="ACU62044.1"/>
    </source>
</evidence>
<reference evidence="6" key="1">
    <citation type="submission" date="2009-08" db="EMBL/GenBank/DDBJ databases">
        <title>The complete genome of Chitinophaga pinensis DSM 2588.</title>
        <authorList>
            <consortium name="US DOE Joint Genome Institute (JGI-PGF)"/>
            <person name="Lucas S."/>
            <person name="Copeland A."/>
            <person name="Lapidus A."/>
            <person name="Glavina del Rio T."/>
            <person name="Dalin E."/>
            <person name="Tice H."/>
            <person name="Bruce D."/>
            <person name="Goodwin L."/>
            <person name="Pitluck S."/>
            <person name="Kyrpides N."/>
            <person name="Mavromatis K."/>
            <person name="Ivanova N."/>
            <person name="Mikhailova N."/>
            <person name="Sims D."/>
            <person name="Meinche L."/>
            <person name="Brettin T."/>
            <person name="Detter J.C."/>
            <person name="Han C."/>
            <person name="Larimer F."/>
            <person name="Land M."/>
            <person name="Hauser L."/>
            <person name="Markowitz V."/>
            <person name="Cheng J.-F."/>
            <person name="Hugenholtz P."/>
            <person name="Woyke T."/>
            <person name="Wu D."/>
            <person name="Spring S."/>
            <person name="Klenk H.-P."/>
            <person name="Eisen J.A."/>
        </authorList>
    </citation>
    <scope>NUCLEOTIDE SEQUENCE [LARGE SCALE GENOMIC DNA]</scope>
    <source>
        <strain evidence="6">ATCC 43595 / DSM 2588 / LMG 13176 / NBRC 15968 / NCIMB 11800 / UQM 2034</strain>
    </source>
</reference>
<dbReference type="InterPro" id="IPR009057">
    <property type="entry name" value="Homeodomain-like_sf"/>
</dbReference>